<proteinExistence type="predicted"/>
<name>A0AAV9P0K2_9PEZI</name>
<protein>
    <submittedName>
        <fullName evidence="1">Uncharacterized protein</fullName>
    </submittedName>
</protein>
<dbReference type="GeneID" id="89930087"/>
<accession>A0AAV9P0K2</accession>
<keyword evidence="2" id="KW-1185">Reference proteome</keyword>
<evidence type="ECO:0000313" key="2">
    <source>
        <dbReference type="Proteomes" id="UP001337655"/>
    </source>
</evidence>
<reference evidence="1 2" key="1">
    <citation type="submission" date="2023-08" db="EMBL/GenBank/DDBJ databases">
        <title>Black Yeasts Isolated from many extreme environments.</title>
        <authorList>
            <person name="Coleine C."/>
            <person name="Stajich J.E."/>
            <person name="Selbmann L."/>
        </authorList>
    </citation>
    <scope>NUCLEOTIDE SEQUENCE [LARGE SCALE GENOMIC DNA]</scope>
    <source>
        <strain evidence="1 2">CCFEE 5935</strain>
    </source>
</reference>
<dbReference type="EMBL" id="JAVRRT010000015">
    <property type="protein sequence ID" value="KAK5165832.1"/>
    <property type="molecule type" value="Genomic_DNA"/>
</dbReference>
<sequence length="155" mass="18021">MPYSINGKINSRSRAQTRPAAIKLNVRSGTFRFAQKTRTRVTIRSVTGLDVVGELRFDSLDSRKYIVLYDVFVLVWGEVVTTRPLKAVRLDRKKHVTGVFVDKKKVDSLNRRLEARIRHRKAFEKRLLIDEDWENIMICSGCSEAEAKDDLLLWR</sequence>
<evidence type="ECO:0000313" key="1">
    <source>
        <dbReference type="EMBL" id="KAK5165832.1"/>
    </source>
</evidence>
<organism evidence="1 2">
    <name type="scientific">Saxophila tyrrhenica</name>
    <dbReference type="NCBI Taxonomy" id="1690608"/>
    <lineage>
        <taxon>Eukaryota</taxon>
        <taxon>Fungi</taxon>
        <taxon>Dikarya</taxon>
        <taxon>Ascomycota</taxon>
        <taxon>Pezizomycotina</taxon>
        <taxon>Dothideomycetes</taxon>
        <taxon>Dothideomycetidae</taxon>
        <taxon>Mycosphaerellales</taxon>
        <taxon>Extremaceae</taxon>
        <taxon>Saxophila</taxon>
    </lineage>
</organism>
<comment type="caution">
    <text evidence="1">The sequence shown here is derived from an EMBL/GenBank/DDBJ whole genome shotgun (WGS) entry which is preliminary data.</text>
</comment>
<dbReference type="RefSeq" id="XP_064655844.1">
    <property type="nucleotide sequence ID" value="XM_064805985.1"/>
</dbReference>
<gene>
    <name evidence="1" type="ORF">LTR77_008755</name>
</gene>
<dbReference type="Proteomes" id="UP001337655">
    <property type="component" value="Unassembled WGS sequence"/>
</dbReference>
<dbReference type="AlphaFoldDB" id="A0AAV9P0K2"/>